<feature type="coiled-coil region" evidence="9">
    <location>
        <begin position="461"/>
        <end position="505"/>
    </location>
</feature>
<dbReference type="CDD" id="cd16922">
    <property type="entry name" value="HATPase_EvgS-ArcB-TorS-like"/>
    <property type="match status" value="1"/>
</dbReference>
<keyword evidence="16" id="KW-1185">Reference proteome</keyword>
<dbReference type="SUPFAM" id="SSF55781">
    <property type="entry name" value="GAF domain-like"/>
    <property type="match status" value="2"/>
</dbReference>
<dbReference type="Pfam" id="PF08447">
    <property type="entry name" value="PAS_3"/>
    <property type="match status" value="2"/>
</dbReference>
<evidence type="ECO:0000256" key="3">
    <source>
        <dbReference type="ARBA" id="ARBA00012438"/>
    </source>
</evidence>
<dbReference type="InterPro" id="IPR036097">
    <property type="entry name" value="HisK_dim/P_sf"/>
</dbReference>
<comment type="catalytic activity">
    <reaction evidence="1">
        <text>ATP + protein L-histidine = ADP + protein N-phospho-L-histidine.</text>
        <dbReference type="EC" id="2.7.13.3"/>
    </reaction>
</comment>
<dbReference type="Gene3D" id="1.10.287.130">
    <property type="match status" value="1"/>
</dbReference>
<dbReference type="PROSITE" id="PS50110">
    <property type="entry name" value="RESPONSE_REGULATORY"/>
    <property type="match status" value="2"/>
</dbReference>
<dbReference type="PANTHER" id="PTHR43047">
    <property type="entry name" value="TWO-COMPONENT HISTIDINE PROTEIN KINASE"/>
    <property type="match status" value="1"/>
</dbReference>
<dbReference type="Pfam" id="PF00072">
    <property type="entry name" value="Response_reg"/>
    <property type="match status" value="2"/>
</dbReference>
<feature type="domain" description="Phytochrome chromophore attachment site" evidence="10">
    <location>
        <begin position="902"/>
        <end position="1066"/>
    </location>
</feature>
<dbReference type="InterPro" id="IPR005467">
    <property type="entry name" value="His_kinase_dom"/>
</dbReference>
<dbReference type="SMART" id="SM00091">
    <property type="entry name" value="PAS"/>
    <property type="match status" value="4"/>
</dbReference>
<evidence type="ECO:0000256" key="5">
    <source>
        <dbReference type="ARBA" id="ARBA00022679"/>
    </source>
</evidence>
<feature type="domain" description="PAC" evidence="14">
    <location>
        <begin position="701"/>
        <end position="754"/>
    </location>
</feature>
<dbReference type="SMART" id="SM00388">
    <property type="entry name" value="HisKA"/>
    <property type="match status" value="1"/>
</dbReference>
<dbReference type="Pfam" id="PF01590">
    <property type="entry name" value="GAF"/>
    <property type="match status" value="2"/>
</dbReference>
<dbReference type="InterPro" id="IPR004358">
    <property type="entry name" value="Sig_transdc_His_kin-like_C"/>
</dbReference>
<dbReference type="RefSeq" id="WP_340518618.1">
    <property type="nucleotide sequence ID" value="NZ_JBBLXS010000092.1"/>
</dbReference>
<evidence type="ECO:0000313" key="16">
    <source>
        <dbReference type="Proteomes" id="UP001384579"/>
    </source>
</evidence>
<dbReference type="CDD" id="cd17546">
    <property type="entry name" value="REC_hyHK_CKI1_RcsC-like"/>
    <property type="match status" value="1"/>
</dbReference>
<evidence type="ECO:0000256" key="7">
    <source>
        <dbReference type="ARBA" id="ARBA00023012"/>
    </source>
</evidence>
<dbReference type="CDD" id="cd00082">
    <property type="entry name" value="HisKA"/>
    <property type="match status" value="1"/>
</dbReference>
<dbReference type="Pfam" id="PF08448">
    <property type="entry name" value="PAS_4"/>
    <property type="match status" value="2"/>
</dbReference>
<dbReference type="InterPro" id="IPR000700">
    <property type="entry name" value="PAS-assoc_C"/>
</dbReference>
<dbReference type="InterPro" id="IPR011006">
    <property type="entry name" value="CheY-like_superfamily"/>
</dbReference>
<feature type="domain" description="PAS" evidence="13">
    <location>
        <begin position="622"/>
        <end position="696"/>
    </location>
</feature>
<dbReference type="PROSITE" id="PS50113">
    <property type="entry name" value="PAC"/>
    <property type="match status" value="3"/>
</dbReference>
<evidence type="ECO:0000256" key="9">
    <source>
        <dbReference type="SAM" id="Coils"/>
    </source>
</evidence>
<dbReference type="EC" id="2.7.13.3" evidence="3"/>
<feature type="domain" description="PAC" evidence="14">
    <location>
        <begin position="242"/>
        <end position="293"/>
    </location>
</feature>
<dbReference type="PROSITE" id="PS50109">
    <property type="entry name" value="HIS_KIN"/>
    <property type="match status" value="1"/>
</dbReference>
<dbReference type="PRINTS" id="PR00344">
    <property type="entry name" value="BCTRLSENSOR"/>
</dbReference>
<feature type="modified residue" description="4-aspartylphosphate" evidence="8">
    <location>
        <position position="63"/>
    </location>
</feature>
<gene>
    <name evidence="15" type="ORF">WMG39_09385</name>
</gene>
<feature type="domain" description="PAC" evidence="14">
    <location>
        <begin position="830"/>
        <end position="882"/>
    </location>
</feature>
<dbReference type="SUPFAM" id="SSF47384">
    <property type="entry name" value="Homodimeric domain of signal transducing histidine kinase"/>
    <property type="match status" value="1"/>
</dbReference>
<evidence type="ECO:0000259" key="12">
    <source>
        <dbReference type="PROSITE" id="PS50110"/>
    </source>
</evidence>
<dbReference type="Pfam" id="PF00512">
    <property type="entry name" value="HisKA"/>
    <property type="match status" value="1"/>
</dbReference>
<dbReference type="SMART" id="SM00448">
    <property type="entry name" value="REC"/>
    <property type="match status" value="2"/>
</dbReference>
<evidence type="ECO:0000256" key="4">
    <source>
        <dbReference type="ARBA" id="ARBA00022553"/>
    </source>
</evidence>
<dbReference type="InterPro" id="IPR001789">
    <property type="entry name" value="Sig_transdc_resp-reg_receiver"/>
</dbReference>
<evidence type="ECO:0000256" key="8">
    <source>
        <dbReference type="PROSITE-ProRule" id="PRU00169"/>
    </source>
</evidence>
<keyword evidence="4 8" id="KW-0597">Phosphoprotein</keyword>
<evidence type="ECO:0000256" key="6">
    <source>
        <dbReference type="ARBA" id="ARBA00022777"/>
    </source>
</evidence>
<name>A0ABU8YKY5_9CYAN</name>
<dbReference type="InterPro" id="IPR016132">
    <property type="entry name" value="Phyto_chromo_attachment"/>
</dbReference>
<dbReference type="InterPro" id="IPR003594">
    <property type="entry name" value="HATPase_dom"/>
</dbReference>
<dbReference type="Gene3D" id="3.30.565.10">
    <property type="entry name" value="Histidine kinase-like ATPase, C-terminal domain"/>
    <property type="match status" value="1"/>
</dbReference>
<keyword evidence="5" id="KW-0808">Transferase</keyword>
<dbReference type="InterPro" id="IPR001610">
    <property type="entry name" value="PAC"/>
</dbReference>
<evidence type="ECO:0000259" key="10">
    <source>
        <dbReference type="PROSITE" id="PS50046"/>
    </source>
</evidence>
<organism evidence="15 16">
    <name type="scientific">Microcoleus anatoxicus PTRS2</name>
    <dbReference type="NCBI Taxonomy" id="2705321"/>
    <lineage>
        <taxon>Bacteria</taxon>
        <taxon>Bacillati</taxon>
        <taxon>Cyanobacteriota</taxon>
        <taxon>Cyanophyceae</taxon>
        <taxon>Oscillatoriophycideae</taxon>
        <taxon>Oscillatoriales</taxon>
        <taxon>Microcoleaceae</taxon>
        <taxon>Microcoleus</taxon>
        <taxon>Microcoleus anatoxicus</taxon>
    </lineage>
</organism>
<dbReference type="PROSITE" id="PS50112">
    <property type="entry name" value="PAS"/>
    <property type="match status" value="2"/>
</dbReference>
<sequence length="1574" mass="178922">MAEQKMSIDPGNIQILIIDDQPNNLRFLSNILSKDGYKVQRSISGELTVNSDFDSIPDLILLDVVMPRMNGYEVCQRLKANEKTREIPIIFLSILHEAYHKVKAFEVGGVDYITKPFQIEEVLARVKNQLTIQHLSKQLKEQNAQLQREVAVRNTTEQALRESQARLQKLATNIPGVIYQFVMNSEGKLNFEYISSDCLNIYELEIEEILNNPELCFQQNHPDDRKNIENAVAMSAKDLAPFACEWRIITPSGKIKWLQSNSRPEMRSNGDIVWYGVLFDISDRKQSDLEKAAAKTALERQIQRKLLIGKITQQIRSSLQPGEIFQTAVTQIGQTFGVNRCLIHTYITNPQVDIPLAAEYLEPDCESIRHISIPIWGNPHVVQMMIQDGAIASHNVYSEPLLQAVLPICREVQLKSMLAIRTSYQGEANGAICLHQCDRYREWTEEEIDLLETVAAQVGIAIAQAKLLEREQQRLQQLDRQNKHLQAEVRTRVRAEQALQESEAELRAIFAAMTDLVLVRNAEGRCIKIAPTSASSLIKPLSEMINKTAHEVLPKSIADLILATIKQVLISKKSINIEYNYTVEGREIWLDAKVSPLSEDSVIIVGRDISDRKQTEFALRESQHFIQAIADSNPNLLYVYDLVENRNVYTNRQISAMLGYTAQEIKDMGNEMMLRLLNPEDLPAFLESVEKVERSEDGDVIECQYRMKHKNGEWRWMHSWDTVFVRQTDGKPKQILGTANDITDSKRAAEKLRESQQRISFLLQQTPIVIIELNINLEAITWNPAAENIFGYSQAEVIGHNVPDLIIPESCYQQISQLLNNNMTGEFSATSTTYETQTKDGKKIVCEWYNTPLINEKGRAIGIGLMAVDITERQQAEMELQESALRQRAIARIIEKMRQTLDIREIFQATTRELRQTMKCDRVAIYRFNPDWSGEFVAESVDNNWISLIQEQQIDPNFTEDTVENEKCLVQKFDSSLQEVCDTYLQETQGGPYSRGKTYLCVQDIYKQGFDNCYIQLLEKFEVKAYITVPIFCGEKLWGLLASYQNSAPRQWSEAEINVAVHIGTQLGVALQQAELLAHTQRQSMELIKSQGNAEVANRAKSQFLASMSHELRTPLNAILGFSQVMARNISITKEQKEYIEIINRSGEHLLELINDVLSMSKIESGQISINENSFNLYKLINILKEMLQLKANSKGLQLIFDLPDNLPKYIQTDESKLRQVLINLIGNAIKFTVKGSVSLRVTSQPEETLDGAKKCQLIFEVMDTGPGISPQEINTLFQPFVQTDTGRKSMQGTGLGLPISQQFVRIMGGDISVKSQIDRGTKFTFNIQVNVLTEIDDREKSSTKQVISLEAGQPVYRILIVEDVLENRQLLIEILKPLGFEIIEACNGEEAVALHESWKPHLILMDMLMPIMDGYEATRIIKQTPEGEKTIIIALTASAFEEQRQVIFATGCDDFICKPFREKVLFDKIADRLKLRYIYEEENPSSSVPPQTSPKILTPDDLSVMPTDWLVNLYQAAICVDDSGLLQLIQQIPESEANLAKALTDLVENFRIDIIIDLTQLYYDERPSTPSDY</sequence>
<comment type="similarity">
    <text evidence="2">In the N-terminal section; belongs to the phytochrome family.</text>
</comment>
<evidence type="ECO:0000256" key="1">
    <source>
        <dbReference type="ARBA" id="ARBA00000085"/>
    </source>
</evidence>
<feature type="coiled-coil region" evidence="9">
    <location>
        <begin position="132"/>
        <end position="173"/>
    </location>
</feature>
<feature type="domain" description="Response regulatory" evidence="12">
    <location>
        <begin position="1358"/>
        <end position="1474"/>
    </location>
</feature>
<evidence type="ECO:0000259" key="13">
    <source>
        <dbReference type="PROSITE" id="PS50112"/>
    </source>
</evidence>
<dbReference type="CDD" id="cd19920">
    <property type="entry name" value="REC_PA4781-like"/>
    <property type="match status" value="1"/>
</dbReference>
<dbReference type="Gene3D" id="3.30.450.20">
    <property type="entry name" value="PAS domain"/>
    <property type="match status" value="4"/>
</dbReference>
<dbReference type="SMART" id="SM00387">
    <property type="entry name" value="HATPase_c"/>
    <property type="match status" value="1"/>
</dbReference>
<dbReference type="InterPro" id="IPR035965">
    <property type="entry name" value="PAS-like_dom_sf"/>
</dbReference>
<keyword evidence="9" id="KW-0175">Coiled coil</keyword>
<reference evidence="15 16" key="1">
    <citation type="journal article" date="2020" name="Harmful Algae">
        <title>Molecular and morphological characterization of a novel dihydroanatoxin-a producing Microcoleus species (cyanobacteria) from the Russian River, California, USA.</title>
        <authorList>
            <person name="Conklin K.Y."/>
            <person name="Stancheva R."/>
            <person name="Otten T.G."/>
            <person name="Fadness R."/>
            <person name="Boyer G.L."/>
            <person name="Read B."/>
            <person name="Zhang X."/>
            <person name="Sheath R.G."/>
        </authorList>
    </citation>
    <scope>NUCLEOTIDE SEQUENCE [LARGE SCALE GENOMIC DNA]</scope>
    <source>
        <strain evidence="15 16">PTRS2</strain>
    </source>
</reference>
<dbReference type="NCBIfam" id="TIGR00229">
    <property type="entry name" value="sensory_box"/>
    <property type="match status" value="3"/>
</dbReference>
<dbReference type="InterPro" id="IPR003018">
    <property type="entry name" value="GAF"/>
</dbReference>
<dbReference type="SMART" id="SM00065">
    <property type="entry name" value="GAF"/>
    <property type="match status" value="2"/>
</dbReference>
<dbReference type="Gene3D" id="3.40.50.2300">
    <property type="match status" value="2"/>
</dbReference>
<keyword evidence="6" id="KW-0418">Kinase</keyword>
<protein>
    <recommendedName>
        <fullName evidence="3">histidine kinase</fullName>
        <ecNumber evidence="3">2.7.13.3</ecNumber>
    </recommendedName>
</protein>
<evidence type="ECO:0000259" key="11">
    <source>
        <dbReference type="PROSITE" id="PS50109"/>
    </source>
</evidence>
<dbReference type="Gene3D" id="3.30.450.40">
    <property type="match status" value="2"/>
</dbReference>
<dbReference type="InterPro" id="IPR013656">
    <property type="entry name" value="PAS_4"/>
</dbReference>
<dbReference type="SUPFAM" id="SSF55874">
    <property type="entry name" value="ATPase domain of HSP90 chaperone/DNA topoisomerase II/histidine kinase"/>
    <property type="match status" value="1"/>
</dbReference>
<feature type="domain" description="Histidine kinase" evidence="11">
    <location>
        <begin position="1107"/>
        <end position="1332"/>
    </location>
</feature>
<dbReference type="InterPro" id="IPR029016">
    <property type="entry name" value="GAF-like_dom_sf"/>
</dbReference>
<dbReference type="SMART" id="SM00086">
    <property type="entry name" value="PAC"/>
    <property type="match status" value="4"/>
</dbReference>
<feature type="modified residue" description="4-aspartylphosphate" evidence="8">
    <location>
        <position position="1407"/>
    </location>
</feature>
<dbReference type="Proteomes" id="UP001384579">
    <property type="component" value="Unassembled WGS sequence"/>
</dbReference>
<accession>A0ABU8YKY5</accession>
<evidence type="ECO:0000259" key="14">
    <source>
        <dbReference type="PROSITE" id="PS50113"/>
    </source>
</evidence>
<feature type="domain" description="PAS" evidence="13">
    <location>
        <begin position="755"/>
        <end position="810"/>
    </location>
</feature>
<dbReference type="PROSITE" id="PS50046">
    <property type="entry name" value="PHYTOCHROME_2"/>
    <property type="match status" value="1"/>
</dbReference>
<dbReference type="EMBL" id="JBBLXS010000092">
    <property type="protein sequence ID" value="MEK0185070.1"/>
    <property type="molecule type" value="Genomic_DNA"/>
</dbReference>
<feature type="domain" description="Response regulatory" evidence="12">
    <location>
        <begin position="14"/>
        <end position="130"/>
    </location>
</feature>
<dbReference type="InterPro" id="IPR036890">
    <property type="entry name" value="HATPase_C_sf"/>
</dbReference>
<dbReference type="InterPro" id="IPR003661">
    <property type="entry name" value="HisK_dim/P_dom"/>
</dbReference>
<evidence type="ECO:0000256" key="2">
    <source>
        <dbReference type="ARBA" id="ARBA00006402"/>
    </source>
</evidence>
<comment type="caution">
    <text evidence="15">The sequence shown here is derived from an EMBL/GenBank/DDBJ whole genome shotgun (WGS) entry which is preliminary data.</text>
</comment>
<dbReference type="InterPro" id="IPR000014">
    <property type="entry name" value="PAS"/>
</dbReference>
<proteinExistence type="inferred from homology"/>
<dbReference type="Pfam" id="PF02518">
    <property type="entry name" value="HATPase_c"/>
    <property type="match status" value="1"/>
</dbReference>
<dbReference type="CDD" id="cd00130">
    <property type="entry name" value="PAS"/>
    <property type="match status" value="3"/>
</dbReference>
<dbReference type="InterPro" id="IPR013655">
    <property type="entry name" value="PAS_fold_3"/>
</dbReference>
<evidence type="ECO:0000313" key="15">
    <source>
        <dbReference type="EMBL" id="MEK0185070.1"/>
    </source>
</evidence>
<keyword evidence="7" id="KW-0902">Two-component regulatory system</keyword>
<dbReference type="SUPFAM" id="SSF52172">
    <property type="entry name" value="CheY-like"/>
    <property type="match status" value="2"/>
</dbReference>
<dbReference type="SUPFAM" id="SSF55785">
    <property type="entry name" value="PYP-like sensor domain (PAS domain)"/>
    <property type="match status" value="4"/>
</dbReference>